<feature type="region of interest" description="Disordered" evidence="1">
    <location>
        <begin position="169"/>
        <end position="193"/>
    </location>
</feature>
<dbReference type="PANTHER" id="PTHR34272:SF1">
    <property type="entry name" value="EXPRESSED PROTEIN"/>
    <property type="match status" value="1"/>
</dbReference>
<evidence type="ECO:0000313" key="3">
    <source>
        <dbReference type="EMBL" id="KAK4776064.1"/>
    </source>
</evidence>
<protein>
    <recommendedName>
        <fullName evidence="2">DUF7086 domain-containing protein</fullName>
    </recommendedName>
</protein>
<evidence type="ECO:0000259" key="2">
    <source>
        <dbReference type="Pfam" id="PF23324"/>
    </source>
</evidence>
<dbReference type="EMBL" id="JAXIOK010000003">
    <property type="protein sequence ID" value="KAK4776064.1"/>
    <property type="molecule type" value="Genomic_DNA"/>
</dbReference>
<proteinExistence type="predicted"/>
<feature type="region of interest" description="Disordered" evidence="1">
    <location>
        <begin position="242"/>
        <end position="310"/>
    </location>
</feature>
<feature type="domain" description="DUF7086" evidence="2">
    <location>
        <begin position="328"/>
        <end position="459"/>
    </location>
</feature>
<accession>A0AAN7L1L2</accession>
<dbReference type="PANTHER" id="PTHR34272">
    <property type="entry name" value="EXPRESSED PROTEIN"/>
    <property type="match status" value="1"/>
</dbReference>
<dbReference type="Pfam" id="PF23324">
    <property type="entry name" value="DUF7086"/>
    <property type="match status" value="1"/>
</dbReference>
<sequence>MGRRSGLRAAGLRRPIGPNGCQKKLGWDPGRFSGHSDSYGVSRAQLSIFQRWRRHGWSEMKERSNEQQCPVVRPCNYNDFFTSSGILFSWGSTDRNMEIAAPLVLFSQERKMMVSLLHCASVMNFNWMKDQLDPFIGEDYVEEVIEEVEEEEEEDDSVYIDLELSLSIGPSSSRKRRGQPLQPPPKRREIAVQPPCSTPIVFLALSPSIEPAGEVDCFMSRAFSSSWRLPTDLQELMLFQAPPSQDNDTPVQTPSFPPPPPPAPPLPPPPQSQGGGAPTEDPRPPRAPRNLQRVSGTGRALNWRGKDKTITPPYPWATDRRAMLHPYAYLISNGMTKITGEMQCRRCEMRFEMEYDLEEKFAEVSDYIAENRSTMHERAPDVWMNPVVPDCPQCSHPNCVRPLPTKKKAINWLFLLLSRFLGCCKLSELKYFCKHTNHHRTAAKDRVLYITYLGICRQLDPSGPFSL</sequence>
<organism evidence="3 4">
    <name type="scientific">Trapa incisa</name>
    <dbReference type="NCBI Taxonomy" id="236973"/>
    <lineage>
        <taxon>Eukaryota</taxon>
        <taxon>Viridiplantae</taxon>
        <taxon>Streptophyta</taxon>
        <taxon>Embryophyta</taxon>
        <taxon>Tracheophyta</taxon>
        <taxon>Spermatophyta</taxon>
        <taxon>Magnoliopsida</taxon>
        <taxon>eudicotyledons</taxon>
        <taxon>Gunneridae</taxon>
        <taxon>Pentapetalae</taxon>
        <taxon>rosids</taxon>
        <taxon>malvids</taxon>
        <taxon>Myrtales</taxon>
        <taxon>Lythraceae</taxon>
        <taxon>Trapa</taxon>
    </lineage>
</organism>
<feature type="region of interest" description="Disordered" evidence="1">
    <location>
        <begin position="1"/>
        <end position="21"/>
    </location>
</feature>
<feature type="compositionally biased region" description="Pro residues" evidence="1">
    <location>
        <begin position="255"/>
        <end position="271"/>
    </location>
</feature>
<dbReference type="Proteomes" id="UP001345219">
    <property type="component" value="Chromosome 18"/>
</dbReference>
<dbReference type="AlphaFoldDB" id="A0AAN7L1L2"/>
<name>A0AAN7L1L2_9MYRT</name>
<dbReference type="InterPro" id="IPR055513">
    <property type="entry name" value="DUF7086"/>
</dbReference>
<gene>
    <name evidence="3" type="ORF">SAY87_024025</name>
</gene>
<comment type="caution">
    <text evidence="3">The sequence shown here is derived from an EMBL/GenBank/DDBJ whole genome shotgun (WGS) entry which is preliminary data.</text>
</comment>
<keyword evidence="4" id="KW-1185">Reference proteome</keyword>
<evidence type="ECO:0000313" key="4">
    <source>
        <dbReference type="Proteomes" id="UP001345219"/>
    </source>
</evidence>
<evidence type="ECO:0000256" key="1">
    <source>
        <dbReference type="SAM" id="MobiDB-lite"/>
    </source>
</evidence>
<reference evidence="3 4" key="1">
    <citation type="journal article" date="2023" name="Hortic Res">
        <title>Pangenome of water caltrop reveals structural variations and asymmetric subgenome divergence after allopolyploidization.</title>
        <authorList>
            <person name="Zhang X."/>
            <person name="Chen Y."/>
            <person name="Wang L."/>
            <person name="Yuan Y."/>
            <person name="Fang M."/>
            <person name="Shi L."/>
            <person name="Lu R."/>
            <person name="Comes H.P."/>
            <person name="Ma Y."/>
            <person name="Chen Y."/>
            <person name="Huang G."/>
            <person name="Zhou Y."/>
            <person name="Zheng Z."/>
            <person name="Qiu Y."/>
        </authorList>
    </citation>
    <scope>NUCLEOTIDE SEQUENCE [LARGE SCALE GENOMIC DNA]</scope>
    <source>
        <tissue evidence="3">Roots</tissue>
    </source>
</reference>